<dbReference type="InterPro" id="IPR036397">
    <property type="entry name" value="RNaseH_sf"/>
</dbReference>
<dbReference type="Pfam" id="PF00929">
    <property type="entry name" value="RNase_T"/>
    <property type="match status" value="1"/>
</dbReference>
<sequence length="223" mass="25090">MTWWPFSKPKPEPQDFVKKYLERNKAQIPGIRTLDQLSFIVLDTETTGLDTKKDSVLSFGAVKIAQKRILINSAVEWYPEMFQALNQSPLIHGMVERSNQISTSTFVKRLLEYFSGDILVGHHLGFDLAMLQKLSAPFGLDQFKNPTLDTMSLAVRLDHGPTVNLNHVQVKNYSLDALCERHQIPLDDRHTAAGDAHLTALLLLKLLKIAAAKGIVSYAQLLR</sequence>
<accession>A0ABY6MD45</accession>
<proteinExistence type="predicted"/>
<dbReference type="PANTHER" id="PTHR30231">
    <property type="entry name" value="DNA POLYMERASE III SUBUNIT EPSILON"/>
    <property type="match status" value="1"/>
</dbReference>
<organism evidence="2 3">
    <name type="scientific">Algoriphagus halophytocola</name>
    <dbReference type="NCBI Taxonomy" id="2991499"/>
    <lineage>
        <taxon>Bacteria</taxon>
        <taxon>Pseudomonadati</taxon>
        <taxon>Bacteroidota</taxon>
        <taxon>Cytophagia</taxon>
        <taxon>Cytophagales</taxon>
        <taxon>Cyclobacteriaceae</taxon>
        <taxon>Algoriphagus</taxon>
    </lineage>
</organism>
<dbReference type="SMART" id="SM00479">
    <property type="entry name" value="EXOIII"/>
    <property type="match status" value="1"/>
</dbReference>
<name>A0ABY6MD45_9BACT</name>
<dbReference type="InterPro" id="IPR012337">
    <property type="entry name" value="RNaseH-like_sf"/>
</dbReference>
<gene>
    <name evidence="2" type="ORF">OM944_11390</name>
</gene>
<keyword evidence="2" id="KW-0378">Hydrolase</keyword>
<evidence type="ECO:0000313" key="3">
    <source>
        <dbReference type="Proteomes" id="UP001163156"/>
    </source>
</evidence>
<dbReference type="InterPro" id="IPR013520">
    <property type="entry name" value="Ribonucl_H"/>
</dbReference>
<protein>
    <submittedName>
        <fullName evidence="2">3'-5' exonuclease</fullName>
    </submittedName>
</protein>
<keyword evidence="2" id="KW-0269">Exonuclease</keyword>
<dbReference type="SUPFAM" id="SSF53098">
    <property type="entry name" value="Ribonuclease H-like"/>
    <property type="match status" value="1"/>
</dbReference>
<dbReference type="Proteomes" id="UP001163156">
    <property type="component" value="Chromosome"/>
</dbReference>
<dbReference type="RefSeq" id="WP_264807747.1">
    <property type="nucleotide sequence ID" value="NZ_CP110226.1"/>
</dbReference>
<reference evidence="2" key="1">
    <citation type="submission" date="2022-10" db="EMBL/GenBank/DDBJ databases">
        <title>Algoriphagus sp. a novel bacteria isolate from halophytes salicornia europaea.</title>
        <authorList>
            <person name="Peng Y."/>
            <person name="Jiang L."/>
            <person name="Lee J."/>
        </authorList>
    </citation>
    <scope>NUCLEOTIDE SEQUENCE</scope>
    <source>
        <strain evidence="2">TR-M5</strain>
    </source>
</reference>
<keyword evidence="3" id="KW-1185">Reference proteome</keyword>
<dbReference type="EMBL" id="CP110226">
    <property type="protein sequence ID" value="UZD21274.1"/>
    <property type="molecule type" value="Genomic_DNA"/>
</dbReference>
<dbReference type="Gene3D" id="3.30.420.10">
    <property type="entry name" value="Ribonuclease H-like superfamily/Ribonuclease H"/>
    <property type="match status" value="1"/>
</dbReference>
<dbReference type="CDD" id="cd06127">
    <property type="entry name" value="DEDDh"/>
    <property type="match status" value="1"/>
</dbReference>
<evidence type="ECO:0000313" key="2">
    <source>
        <dbReference type="EMBL" id="UZD21274.1"/>
    </source>
</evidence>
<feature type="domain" description="Exonuclease" evidence="1">
    <location>
        <begin position="38"/>
        <end position="212"/>
    </location>
</feature>
<dbReference type="GO" id="GO:0004527">
    <property type="term" value="F:exonuclease activity"/>
    <property type="evidence" value="ECO:0007669"/>
    <property type="project" value="UniProtKB-KW"/>
</dbReference>
<dbReference type="PANTHER" id="PTHR30231:SF41">
    <property type="entry name" value="DNA POLYMERASE III SUBUNIT EPSILON"/>
    <property type="match status" value="1"/>
</dbReference>
<evidence type="ECO:0000259" key="1">
    <source>
        <dbReference type="SMART" id="SM00479"/>
    </source>
</evidence>
<keyword evidence="2" id="KW-0540">Nuclease</keyword>